<dbReference type="AlphaFoldDB" id="A0A7W7MAB2"/>
<comment type="caution">
    <text evidence="2">The sequence shown here is derived from an EMBL/GenBank/DDBJ whole genome shotgun (WGS) entry which is preliminary data.</text>
</comment>
<evidence type="ECO:0000313" key="3">
    <source>
        <dbReference type="Proteomes" id="UP000546162"/>
    </source>
</evidence>
<dbReference type="RefSeq" id="WP_185043069.1">
    <property type="nucleotide sequence ID" value="NZ_BAABFG010000005.1"/>
</dbReference>
<dbReference type="Pfam" id="PF12680">
    <property type="entry name" value="SnoaL_2"/>
    <property type="match status" value="1"/>
</dbReference>
<dbReference type="InterPro" id="IPR037401">
    <property type="entry name" value="SnoaL-like"/>
</dbReference>
<organism evidence="2 3">
    <name type="scientific">Actinoplanes octamycinicus</name>
    <dbReference type="NCBI Taxonomy" id="135948"/>
    <lineage>
        <taxon>Bacteria</taxon>
        <taxon>Bacillati</taxon>
        <taxon>Actinomycetota</taxon>
        <taxon>Actinomycetes</taxon>
        <taxon>Micromonosporales</taxon>
        <taxon>Micromonosporaceae</taxon>
        <taxon>Actinoplanes</taxon>
    </lineage>
</organism>
<evidence type="ECO:0000313" key="2">
    <source>
        <dbReference type="EMBL" id="MBB4742741.1"/>
    </source>
</evidence>
<accession>A0A7W7MAB2</accession>
<keyword evidence="3" id="KW-1185">Reference proteome</keyword>
<dbReference type="SUPFAM" id="SSF54427">
    <property type="entry name" value="NTF2-like"/>
    <property type="match status" value="1"/>
</dbReference>
<sequence>MTENLARAHVERFNAAVTSGDWGPFVAGLHPDAVMSFVGPPVGPWQGREAIAAAYAADPPDDTIQITGIRSGSDRDLVDFTWSRGGGGTLTLSYRDGQVAELIVRFG</sequence>
<dbReference type="InterPro" id="IPR032710">
    <property type="entry name" value="NTF2-like_dom_sf"/>
</dbReference>
<dbReference type="EMBL" id="JACHNB010000001">
    <property type="protein sequence ID" value="MBB4742741.1"/>
    <property type="molecule type" value="Genomic_DNA"/>
</dbReference>
<dbReference type="Proteomes" id="UP000546162">
    <property type="component" value="Unassembled WGS sequence"/>
</dbReference>
<gene>
    <name evidence="2" type="ORF">BJY16_006200</name>
</gene>
<feature type="domain" description="SnoaL-like" evidence="1">
    <location>
        <begin position="10"/>
        <end position="92"/>
    </location>
</feature>
<dbReference type="Gene3D" id="3.10.450.50">
    <property type="match status" value="1"/>
</dbReference>
<name>A0A7W7MAB2_9ACTN</name>
<reference evidence="2 3" key="1">
    <citation type="submission" date="2020-08" db="EMBL/GenBank/DDBJ databases">
        <title>Sequencing the genomes of 1000 actinobacteria strains.</title>
        <authorList>
            <person name="Klenk H.-P."/>
        </authorList>
    </citation>
    <scope>NUCLEOTIDE SEQUENCE [LARGE SCALE GENOMIC DNA]</scope>
    <source>
        <strain evidence="2 3">DSM 45809</strain>
    </source>
</reference>
<evidence type="ECO:0000259" key="1">
    <source>
        <dbReference type="Pfam" id="PF12680"/>
    </source>
</evidence>
<proteinExistence type="predicted"/>
<protein>
    <recommendedName>
        <fullName evidence="1">SnoaL-like domain-containing protein</fullName>
    </recommendedName>
</protein>